<dbReference type="GO" id="GO:0003677">
    <property type="term" value="F:DNA binding"/>
    <property type="evidence" value="ECO:0007669"/>
    <property type="project" value="InterPro"/>
</dbReference>
<evidence type="ECO:0000313" key="2">
    <source>
        <dbReference type="EMBL" id="EFH10557.1"/>
    </source>
</evidence>
<dbReference type="InterPro" id="IPR000792">
    <property type="entry name" value="Tscrpt_reg_LuxR_C"/>
</dbReference>
<dbReference type="Proteomes" id="UP000005324">
    <property type="component" value="Unassembled WGS sequence"/>
</dbReference>
<evidence type="ECO:0000313" key="3">
    <source>
        <dbReference type="Proteomes" id="UP000005324"/>
    </source>
</evidence>
<dbReference type="InterPro" id="IPR016032">
    <property type="entry name" value="Sig_transdc_resp-reg_C-effctor"/>
</dbReference>
<proteinExistence type="predicted"/>
<dbReference type="AlphaFoldDB" id="D5RQ99"/>
<dbReference type="OrthoDB" id="4457864at2"/>
<dbReference type="SMART" id="SM00421">
    <property type="entry name" value="HTH_LUXR"/>
    <property type="match status" value="1"/>
</dbReference>
<dbReference type="GO" id="GO:0006355">
    <property type="term" value="P:regulation of DNA-templated transcription"/>
    <property type="evidence" value="ECO:0007669"/>
    <property type="project" value="InterPro"/>
</dbReference>
<dbReference type="EMBL" id="ADVL01000657">
    <property type="protein sequence ID" value="EFH10557.1"/>
    <property type="molecule type" value="Genomic_DNA"/>
</dbReference>
<gene>
    <name evidence="2" type="ORF">HMPREF0731_3261</name>
</gene>
<organism evidence="2 3">
    <name type="scientific">Pseudoroseomonas cervicalis ATCC 49957</name>
    <dbReference type="NCBI Taxonomy" id="525371"/>
    <lineage>
        <taxon>Bacteria</taxon>
        <taxon>Pseudomonadati</taxon>
        <taxon>Pseudomonadota</taxon>
        <taxon>Alphaproteobacteria</taxon>
        <taxon>Acetobacterales</taxon>
        <taxon>Roseomonadaceae</taxon>
        <taxon>Roseomonas</taxon>
    </lineage>
</organism>
<dbReference type="HOGENOM" id="CLU_037939_3_1_5"/>
<protein>
    <recommendedName>
        <fullName evidence="1">HTH luxR-type domain-containing protein</fullName>
    </recommendedName>
</protein>
<dbReference type="Gene3D" id="1.10.10.10">
    <property type="entry name" value="Winged helix-like DNA-binding domain superfamily/Winged helix DNA-binding domain"/>
    <property type="match status" value="1"/>
</dbReference>
<dbReference type="InterPro" id="IPR036388">
    <property type="entry name" value="WH-like_DNA-bd_sf"/>
</dbReference>
<sequence>MAEASVHGLIGDLYDLATGGGPEEGWPAILRGLASLLGAQNVSMHREGGSLPRPTILATLNVPSETARAYREYFFSRDIALMRLARAPQGQAFYTQTYLSDAEVEASEFYNDLLRPGLGNAFYVAGVEAPLGDQTLVLGLHRAREMGPYTPEQMATLQILWPHLMRAMRVEEQLLASRTLARIGYAALDELPSGIAILRADRRCIFMNRAGRRMLLRRGGPMLQSGGGRLRLLQPSADAMFATLLGQATAGQPSRAGSMRCPSAEGHLALMLVPFRLPLPDLPPVPGPLALLLASDPNAAPGQLGDQVMAMFNVTRAEAEVAASLATGLSVEEVALARGVRLTTIRSQVQSLLAKTGTNRQGELLRLLLSLPRLAPPEA</sequence>
<keyword evidence="3" id="KW-1185">Reference proteome</keyword>
<accession>D5RQ99</accession>
<feature type="domain" description="HTH luxR-type" evidence="1">
    <location>
        <begin position="311"/>
        <end position="368"/>
    </location>
</feature>
<comment type="caution">
    <text evidence="2">The sequence shown here is derived from an EMBL/GenBank/DDBJ whole genome shotgun (WGS) entry which is preliminary data.</text>
</comment>
<dbReference type="SUPFAM" id="SSF46894">
    <property type="entry name" value="C-terminal effector domain of the bipartite response regulators"/>
    <property type="match status" value="1"/>
</dbReference>
<evidence type="ECO:0000259" key="1">
    <source>
        <dbReference type="SMART" id="SM00421"/>
    </source>
</evidence>
<reference evidence="2 3" key="1">
    <citation type="submission" date="2010-04" db="EMBL/GenBank/DDBJ databases">
        <authorList>
            <person name="Qin X."/>
            <person name="Bachman B."/>
            <person name="Battles P."/>
            <person name="Bell A."/>
            <person name="Bess C."/>
            <person name="Bickham C."/>
            <person name="Chaboub L."/>
            <person name="Chen D."/>
            <person name="Coyle M."/>
            <person name="Deiros D.R."/>
            <person name="Dinh H."/>
            <person name="Forbes L."/>
            <person name="Fowler G."/>
            <person name="Francisco L."/>
            <person name="Fu Q."/>
            <person name="Gubbala S."/>
            <person name="Hale W."/>
            <person name="Han Y."/>
            <person name="Hemphill L."/>
            <person name="Highlander S.K."/>
            <person name="Hirani K."/>
            <person name="Hogues M."/>
            <person name="Jackson L."/>
            <person name="Jakkamsetti A."/>
            <person name="Javaid M."/>
            <person name="Jiang H."/>
            <person name="Korchina V."/>
            <person name="Kovar C."/>
            <person name="Lara F."/>
            <person name="Lee S."/>
            <person name="Mata R."/>
            <person name="Mathew T."/>
            <person name="Moen C."/>
            <person name="Morales K."/>
            <person name="Munidasa M."/>
            <person name="Nazareth L."/>
            <person name="Ngo R."/>
            <person name="Nguyen L."/>
            <person name="Okwuonu G."/>
            <person name="Ongeri F."/>
            <person name="Patil S."/>
            <person name="Petrosino J."/>
            <person name="Pham C."/>
            <person name="Pham P."/>
            <person name="Pu L.-L."/>
            <person name="Puazo M."/>
            <person name="Raj R."/>
            <person name="Reid J."/>
            <person name="Rouhana J."/>
            <person name="Saada N."/>
            <person name="Shang Y."/>
            <person name="Simmons D."/>
            <person name="Thornton R."/>
            <person name="Warren J."/>
            <person name="Weissenberger G."/>
            <person name="Zhang J."/>
            <person name="Zhang L."/>
            <person name="Zhou C."/>
            <person name="Zhu D."/>
            <person name="Muzny D."/>
            <person name="Worley K."/>
            <person name="Gibbs R."/>
        </authorList>
    </citation>
    <scope>NUCLEOTIDE SEQUENCE [LARGE SCALE GENOMIC DNA]</scope>
    <source>
        <strain evidence="2 3">ATCC 49957</strain>
    </source>
</reference>
<dbReference type="RefSeq" id="WP_007002291.1">
    <property type="nucleotide sequence ID" value="NZ_GG770777.1"/>
</dbReference>
<name>D5RQ99_9PROT</name>